<dbReference type="OrthoDB" id="2387925at2759"/>
<dbReference type="GO" id="GO:0005737">
    <property type="term" value="C:cytoplasm"/>
    <property type="evidence" value="ECO:0007669"/>
    <property type="project" value="TreeGrafter"/>
</dbReference>
<dbReference type="Pfam" id="PF02475">
    <property type="entry name" value="TRM5-TYW2_MTfase"/>
    <property type="match status" value="1"/>
</dbReference>
<gene>
    <name evidence="8" type="ORF">FGG08_004237</name>
</gene>
<dbReference type="GO" id="GO:0008175">
    <property type="term" value="F:tRNA methyltransferase activity"/>
    <property type="evidence" value="ECO:0007669"/>
    <property type="project" value="TreeGrafter"/>
</dbReference>
<dbReference type="EMBL" id="JAGHQL010000082">
    <property type="protein sequence ID" value="KAH0541313.1"/>
    <property type="molecule type" value="Genomic_DNA"/>
</dbReference>
<dbReference type="InterPro" id="IPR029063">
    <property type="entry name" value="SAM-dependent_MTases_sf"/>
</dbReference>
<evidence type="ECO:0000256" key="6">
    <source>
        <dbReference type="ARBA" id="ARBA00049400"/>
    </source>
</evidence>
<comment type="catalytic activity">
    <reaction evidence="6">
        <text>4-demethylwyosine(37) in tRNA(Phe) + S-adenosyl-L-methionine = 4-demethyl-7-[(3S)-3-amino-3-carboxypropyl]wyosine(37) in tRNA(Phe) + S-methyl-5'-thioadenosine + H(+)</text>
        <dbReference type="Rhea" id="RHEA:36355"/>
        <dbReference type="Rhea" id="RHEA-COMP:10164"/>
        <dbReference type="Rhea" id="RHEA-COMP:10378"/>
        <dbReference type="ChEBI" id="CHEBI:15378"/>
        <dbReference type="ChEBI" id="CHEBI:17509"/>
        <dbReference type="ChEBI" id="CHEBI:59789"/>
        <dbReference type="ChEBI" id="CHEBI:64315"/>
        <dbReference type="ChEBI" id="CHEBI:73550"/>
        <dbReference type="EC" id="2.5.1.114"/>
    </reaction>
</comment>
<dbReference type="PANTHER" id="PTHR23245:SF25">
    <property type="entry name" value="TRNA WYBUTOSINE-SYNTHESIZING PROTEIN 2 HOMOLOG"/>
    <property type="match status" value="1"/>
</dbReference>
<evidence type="ECO:0000256" key="1">
    <source>
        <dbReference type="ARBA" id="ARBA00004797"/>
    </source>
</evidence>
<evidence type="ECO:0000313" key="8">
    <source>
        <dbReference type="EMBL" id="KAH0541313.1"/>
    </source>
</evidence>
<dbReference type="Proteomes" id="UP000698800">
    <property type="component" value="Unassembled WGS sequence"/>
</dbReference>
<dbReference type="GO" id="GO:0031591">
    <property type="term" value="P:wybutosine biosynthetic process"/>
    <property type="evidence" value="ECO:0007669"/>
    <property type="project" value="TreeGrafter"/>
</dbReference>
<dbReference type="GO" id="GO:0030488">
    <property type="term" value="P:tRNA methylation"/>
    <property type="evidence" value="ECO:0007669"/>
    <property type="project" value="TreeGrafter"/>
</dbReference>
<evidence type="ECO:0000256" key="5">
    <source>
        <dbReference type="ARBA" id="ARBA00022694"/>
    </source>
</evidence>
<keyword evidence="3" id="KW-0808">Transferase</keyword>
<evidence type="ECO:0000259" key="7">
    <source>
        <dbReference type="PROSITE" id="PS51684"/>
    </source>
</evidence>
<dbReference type="CDD" id="cd02440">
    <property type="entry name" value="AdoMet_MTases"/>
    <property type="match status" value="1"/>
</dbReference>
<evidence type="ECO:0000256" key="2">
    <source>
        <dbReference type="ARBA" id="ARBA00012265"/>
    </source>
</evidence>
<protein>
    <recommendedName>
        <fullName evidence="2">tRNA(Phe) (4-demethylwyosine(37)-C(7)) aminocarboxypropyltransferase</fullName>
        <ecNumber evidence="2">2.5.1.114</ecNumber>
    </recommendedName>
</protein>
<feature type="domain" description="SAM-dependent methyltransferase TRM5/TYW2-type" evidence="7">
    <location>
        <begin position="202"/>
        <end position="503"/>
    </location>
</feature>
<dbReference type="Gene3D" id="3.40.50.150">
    <property type="entry name" value="Vaccinia Virus protein VP39"/>
    <property type="match status" value="1"/>
</dbReference>
<comment type="caution">
    <text evidence="8">The sequence shown here is derived from an EMBL/GenBank/DDBJ whole genome shotgun (WGS) entry which is preliminary data.</text>
</comment>
<keyword evidence="9" id="KW-1185">Reference proteome</keyword>
<dbReference type="EC" id="2.5.1.114" evidence="2"/>
<sequence length="509" mass="56633">MASPLQIFLFVPKRLVKSVKCALEERGRLDKTAKIRPWSDGDQVPQIPSSDYGGEDPSSYRIVPTLLKMPDGGEYNNDAEILKRKILREIGFEDQFPIISLVVQTSQTAVSSPSSSLPSSPFSLPILNPLTAALQRWLCSLSPELCLSLGISSDQLLRSFTKTYSLYHPMVLLPANAFNSSAWPELLSAINSEQKLGLYKGLTAALNSTHLALNAPISLLNDESEDLLGRAEHKNILRRPTKLLPLYGDFGVRLLTNPSAMDFEGAFWVSTRQNGIYQTWAPLYTMFSRGNISEKARILGLPSLRSCGNKCSVVDLYAGIGYFAFSYVAAGAERVFCWDLNPWSVEGLRRGSRANKWDVCVVQETDNNELGDLQQGKIVVFQEDNMNAPKRLQAWRNWVPPVRHVNCGLLPTSRGSWETAVKVLDEKRGGWVHVHENIAGKDLEHKKDEILRAFRGLVNAAPGGSAHPETTWVPRTVECQHTERVKSFAPGIAHYVLDIWISGYISTII</sequence>
<evidence type="ECO:0000313" key="9">
    <source>
        <dbReference type="Proteomes" id="UP000698800"/>
    </source>
</evidence>
<dbReference type="InterPro" id="IPR056743">
    <property type="entry name" value="TRM5-TYW2-like_MTfase"/>
</dbReference>
<dbReference type="PANTHER" id="PTHR23245">
    <property type="entry name" value="TRNA METHYLTRANSFERASE"/>
    <property type="match status" value="1"/>
</dbReference>
<dbReference type="AlphaFoldDB" id="A0A9P8L2Q8"/>
<evidence type="ECO:0000256" key="3">
    <source>
        <dbReference type="ARBA" id="ARBA00022679"/>
    </source>
</evidence>
<keyword evidence="5" id="KW-0819">tRNA processing</keyword>
<comment type="pathway">
    <text evidence="1">tRNA modification; wybutosine-tRNA(Phe) biosynthesis.</text>
</comment>
<accession>A0A9P8L2Q8</accession>
<keyword evidence="4" id="KW-0949">S-adenosyl-L-methionine</keyword>
<dbReference type="SUPFAM" id="SSF53335">
    <property type="entry name" value="S-adenosyl-L-methionine-dependent methyltransferases"/>
    <property type="match status" value="1"/>
</dbReference>
<dbReference type="PROSITE" id="PS51684">
    <property type="entry name" value="SAM_MT_TRM5_TYW2"/>
    <property type="match status" value="1"/>
</dbReference>
<name>A0A9P8L2Q8_9PEZI</name>
<reference evidence="8" key="1">
    <citation type="submission" date="2021-03" db="EMBL/GenBank/DDBJ databases">
        <title>Comparative genomics and phylogenomic investigation of the class Geoglossomycetes provide insights into ecological specialization and systematics.</title>
        <authorList>
            <person name="Melie T."/>
            <person name="Pirro S."/>
            <person name="Miller A.N."/>
            <person name="Quandt A."/>
        </authorList>
    </citation>
    <scope>NUCLEOTIDE SEQUENCE</scope>
    <source>
        <strain evidence="8">GBOQ0MN5Z8</strain>
    </source>
</reference>
<dbReference type="GO" id="GO:0102522">
    <property type="term" value="F:tRNA 4-demethylwyosine alpha-amino-alpha-carboxypropyltransferase activity"/>
    <property type="evidence" value="ECO:0007669"/>
    <property type="project" value="UniProtKB-EC"/>
</dbReference>
<dbReference type="InterPro" id="IPR030382">
    <property type="entry name" value="MeTrfase_TRM5/TYW2"/>
</dbReference>
<proteinExistence type="predicted"/>
<organism evidence="8 9">
    <name type="scientific">Glutinoglossum americanum</name>
    <dbReference type="NCBI Taxonomy" id="1670608"/>
    <lineage>
        <taxon>Eukaryota</taxon>
        <taxon>Fungi</taxon>
        <taxon>Dikarya</taxon>
        <taxon>Ascomycota</taxon>
        <taxon>Pezizomycotina</taxon>
        <taxon>Geoglossomycetes</taxon>
        <taxon>Geoglossales</taxon>
        <taxon>Geoglossaceae</taxon>
        <taxon>Glutinoglossum</taxon>
    </lineage>
</organism>
<evidence type="ECO:0000256" key="4">
    <source>
        <dbReference type="ARBA" id="ARBA00022691"/>
    </source>
</evidence>